<dbReference type="OrthoDB" id="9766390at2"/>
<evidence type="ECO:0000313" key="5">
    <source>
        <dbReference type="Proteomes" id="UP000256542"/>
    </source>
</evidence>
<name>A0A3E0DIY9_9GAMM</name>
<feature type="region of interest" description="Disordered" evidence="2">
    <location>
        <begin position="408"/>
        <end position="443"/>
    </location>
</feature>
<accession>A0A3E0DIY9</accession>
<dbReference type="EMBL" id="QUNG01000008">
    <property type="protein sequence ID" value="REG82686.1"/>
    <property type="molecule type" value="Genomic_DNA"/>
</dbReference>
<comment type="caution">
    <text evidence="4">The sequence shown here is derived from an EMBL/GenBank/DDBJ whole genome shotgun (WGS) entry which is preliminary data.</text>
</comment>
<feature type="region of interest" description="Disordered" evidence="2">
    <location>
        <begin position="119"/>
        <end position="160"/>
    </location>
</feature>
<dbReference type="PANTHER" id="PTHR30441">
    <property type="entry name" value="DUF748 DOMAIN-CONTAINING PROTEIN"/>
    <property type="match status" value="1"/>
</dbReference>
<feature type="compositionally biased region" description="Low complexity" evidence="2">
    <location>
        <begin position="133"/>
        <end position="160"/>
    </location>
</feature>
<organism evidence="4 5">
    <name type="scientific">Marinomonas pollencensis</name>
    <dbReference type="NCBI Taxonomy" id="491954"/>
    <lineage>
        <taxon>Bacteria</taxon>
        <taxon>Pseudomonadati</taxon>
        <taxon>Pseudomonadota</taxon>
        <taxon>Gammaproteobacteria</taxon>
        <taxon>Oceanospirillales</taxon>
        <taxon>Oceanospirillaceae</taxon>
        <taxon>Marinomonas</taxon>
    </lineage>
</organism>
<evidence type="ECO:0000313" key="4">
    <source>
        <dbReference type="EMBL" id="REG82686.1"/>
    </source>
</evidence>
<sequence>MLWLKRLSVVIGALLVLLIAVLAYVMFFVNSDSFKTELQKVALEKAGIHLRIDGDIQWTFFPWLGLELDDIGVAMGKDPEILQFDRAEFGLAILPLLKHTIQVDRVRLVNLQASLKVDSSGRGNWQRSPDAEATSSTASGSSNSNNTASASNSSSTANSYQATSSGADIKAIPDLQLDSLKIDNAKVTYIDEQTQQKIEANFNVNLSNVQWDKAWPMMLDAVIKQSDLAGNNTLTVASKLNADLTVFPSREAFSLENASLVTELSGDSLPVSPLKAELALKQMDMDVPQENLFMEGIAVNALGVNATGKAQLYQVLSNPQYSASLSVSEFNPRNLLQQLNIPLPAMADSTALTKASAKVKIEGGRNELVIQPLSLVMDDTNLQANIVTELSPLRWDVNIQGDSLDLDRYLPPEATDEGSAASEKQASTETASSNTQKAASSTDEELVPLELVRSLYGHIGFVFDNLTVKKLQLDSVKLDATLANGLVNVSPAAVDLYQGNATLKATYDARTSNPKLTMSTQVKGIEIQPLLKDFMELDKLSGTTSLTGELSAQGNQIDVLKANLNGDFLAQINDGALVGMNLTKTVCQGIAAVRKETVNSSDFSDNTPFETMDFPIHIVNGKVSTPGLTMTSVGLSVTGDGIVSLPNNSLDYRVKVAVAGSELDHACRVNEKVAKLAFPVICKGQFSDDPASLCRPDIKGFGDVFADLAKAELQDKLDAEKERFEEKKDAEIERAKEKLQDKLQDKLKSLF</sequence>
<dbReference type="PANTHER" id="PTHR30441:SF4">
    <property type="entry name" value="PROTEIN ASMA"/>
    <property type="match status" value="1"/>
</dbReference>
<proteinExistence type="predicted"/>
<keyword evidence="5" id="KW-1185">Reference proteome</keyword>
<feature type="domain" description="AsmA" evidence="3">
    <location>
        <begin position="7"/>
        <end position="626"/>
    </location>
</feature>
<reference evidence="4 5" key="1">
    <citation type="submission" date="2018-08" db="EMBL/GenBank/DDBJ databases">
        <title>Genomic Encyclopedia of Type Strains, Phase III (KMG-III): the genomes of soil and plant-associated and newly described type strains.</title>
        <authorList>
            <person name="Whitman W."/>
        </authorList>
    </citation>
    <scope>NUCLEOTIDE SEQUENCE [LARGE SCALE GENOMIC DNA]</scope>
    <source>
        <strain evidence="4 5">CECT 7375</strain>
    </source>
</reference>
<evidence type="ECO:0000256" key="1">
    <source>
        <dbReference type="SAM" id="Coils"/>
    </source>
</evidence>
<feature type="compositionally biased region" description="Polar residues" evidence="2">
    <location>
        <begin position="422"/>
        <end position="441"/>
    </location>
</feature>
<dbReference type="Proteomes" id="UP000256542">
    <property type="component" value="Unassembled WGS sequence"/>
</dbReference>
<evidence type="ECO:0000259" key="3">
    <source>
        <dbReference type="Pfam" id="PF05170"/>
    </source>
</evidence>
<dbReference type="AlphaFoldDB" id="A0A3E0DIY9"/>
<dbReference type="RefSeq" id="WP_115898249.1">
    <property type="nucleotide sequence ID" value="NZ_QUNG01000008.1"/>
</dbReference>
<protein>
    <submittedName>
        <fullName evidence="4">AsmA protein</fullName>
    </submittedName>
</protein>
<gene>
    <name evidence="4" type="ORF">DFP81_108120</name>
</gene>
<dbReference type="Pfam" id="PF05170">
    <property type="entry name" value="AsmA"/>
    <property type="match status" value="1"/>
</dbReference>
<dbReference type="GO" id="GO:0005886">
    <property type="term" value="C:plasma membrane"/>
    <property type="evidence" value="ECO:0007669"/>
    <property type="project" value="TreeGrafter"/>
</dbReference>
<keyword evidence="1" id="KW-0175">Coiled coil</keyword>
<dbReference type="InterPro" id="IPR052894">
    <property type="entry name" value="AsmA-related"/>
</dbReference>
<dbReference type="GO" id="GO:0090313">
    <property type="term" value="P:regulation of protein targeting to membrane"/>
    <property type="evidence" value="ECO:0007669"/>
    <property type="project" value="TreeGrafter"/>
</dbReference>
<dbReference type="InterPro" id="IPR007844">
    <property type="entry name" value="AsmA"/>
</dbReference>
<evidence type="ECO:0000256" key="2">
    <source>
        <dbReference type="SAM" id="MobiDB-lite"/>
    </source>
</evidence>
<feature type="coiled-coil region" evidence="1">
    <location>
        <begin position="710"/>
        <end position="745"/>
    </location>
</feature>